<dbReference type="Proteomes" id="UP000359050">
    <property type="component" value="Genome"/>
</dbReference>
<evidence type="ECO:0000313" key="2">
    <source>
        <dbReference type="Proteomes" id="UP000359050"/>
    </source>
</evidence>
<dbReference type="Pfam" id="PF25682">
    <property type="entry name" value="Phage_VG64"/>
    <property type="match status" value="1"/>
</dbReference>
<reference evidence="1 2" key="1">
    <citation type="submission" date="2019-08" db="EMBL/GenBank/DDBJ databases">
        <authorList>
            <person name="Anderson K.N."/>
            <person name="Nick C.D."/>
            <person name="Roberts T.L."/>
            <person name="Webster M."/>
            <person name="Summerhill K.A."/>
            <person name="Layton S.R."/>
            <person name="Smith B.R."/>
            <person name="Hughes L.E."/>
            <person name="Garlena R.A."/>
            <person name="Russell D.A."/>
            <person name="Pope W.H."/>
            <person name="Jacobs-Sera D."/>
            <person name="Hatfull G.F."/>
        </authorList>
    </citation>
    <scope>NUCLEOTIDE SEQUENCE [LARGE SCALE GENOMIC DNA]</scope>
</reference>
<evidence type="ECO:0008006" key="3">
    <source>
        <dbReference type="Google" id="ProtNLM"/>
    </source>
</evidence>
<organism evidence="1 2">
    <name type="scientific">Streptomyces phage Limpid</name>
    <dbReference type="NCBI Taxonomy" id="2653770"/>
    <lineage>
        <taxon>Viruses</taxon>
        <taxon>Duplodnaviria</taxon>
        <taxon>Heunggongvirae</taxon>
        <taxon>Uroviricota</taxon>
        <taxon>Caudoviricetes</taxon>
        <taxon>Stanwilliamsviridae</taxon>
        <taxon>Loccivirinae</taxon>
        <taxon>Annadreamyvirus</taxon>
        <taxon>Annadreamyvirus annadreamy</taxon>
    </lineage>
</organism>
<dbReference type="InterPro" id="IPR058243">
    <property type="entry name" value="Phage_VG64"/>
</dbReference>
<accession>A0A5Q2WKQ8</accession>
<proteinExistence type="predicted"/>
<sequence>MNKKNAALAVAGVALMIGGLTACNDDDATVASENVSKAADNFEVNRRIVFFNGITDTYLLEIKGACSIDAEPKQLEVICKVGKDKYVKEFLGLSNNVSYFVEQGEPVKASAYHYRKTFKPQSILPDVDFRGSTDDGPRNQD</sequence>
<evidence type="ECO:0000313" key="1">
    <source>
        <dbReference type="EMBL" id="QGH79426.1"/>
    </source>
</evidence>
<name>A0A5Q2WKQ8_9CAUD</name>
<dbReference type="EMBL" id="MN369754">
    <property type="protein sequence ID" value="QGH79426.1"/>
    <property type="molecule type" value="Genomic_DNA"/>
</dbReference>
<dbReference type="PROSITE" id="PS51257">
    <property type="entry name" value="PROKAR_LIPOPROTEIN"/>
    <property type="match status" value="1"/>
</dbReference>
<gene>
    <name evidence="1" type="primary">99</name>
    <name evidence="1" type="ORF">SEA_LIMPID_99</name>
</gene>
<protein>
    <recommendedName>
        <fullName evidence="3">Lipoprotein</fullName>
    </recommendedName>
</protein>